<protein>
    <submittedName>
        <fullName evidence="3">Uncharacterized protein</fullName>
    </submittedName>
</protein>
<dbReference type="OrthoDB" id="2735683at2759"/>
<dbReference type="Proteomes" id="UP000184267">
    <property type="component" value="Unassembled WGS sequence"/>
</dbReference>
<feature type="transmembrane region" description="Helical" evidence="2">
    <location>
        <begin position="197"/>
        <end position="220"/>
    </location>
</feature>
<dbReference type="AlphaFoldDB" id="A0A1M2VJJ4"/>
<reference evidence="3 4" key="1">
    <citation type="submission" date="2016-10" db="EMBL/GenBank/DDBJ databases">
        <title>Genome sequence of the basidiomycete white-rot fungus Trametes pubescens.</title>
        <authorList>
            <person name="Makela M.R."/>
            <person name="Granchi Z."/>
            <person name="Peng M."/>
            <person name="De Vries R.P."/>
            <person name="Grigoriev I."/>
            <person name="Riley R."/>
            <person name="Hilden K."/>
        </authorList>
    </citation>
    <scope>NUCLEOTIDE SEQUENCE [LARGE SCALE GENOMIC DNA]</scope>
    <source>
        <strain evidence="3 4">FBCC735</strain>
    </source>
</reference>
<feature type="transmembrane region" description="Helical" evidence="2">
    <location>
        <begin position="154"/>
        <end position="177"/>
    </location>
</feature>
<organism evidence="3 4">
    <name type="scientific">Trametes pubescens</name>
    <name type="common">White-rot fungus</name>
    <dbReference type="NCBI Taxonomy" id="154538"/>
    <lineage>
        <taxon>Eukaryota</taxon>
        <taxon>Fungi</taxon>
        <taxon>Dikarya</taxon>
        <taxon>Basidiomycota</taxon>
        <taxon>Agaricomycotina</taxon>
        <taxon>Agaricomycetes</taxon>
        <taxon>Polyporales</taxon>
        <taxon>Polyporaceae</taxon>
        <taxon>Trametes</taxon>
    </lineage>
</organism>
<keyword evidence="2" id="KW-1133">Transmembrane helix</keyword>
<gene>
    <name evidence="3" type="ORF">TRAPUB_1391</name>
</gene>
<sequence>MTLELKSPSYTDSLLPRYSDDLPASPPRSPQWRAKPDTSEVPADAPRSRASRIFRRIGIELGITLCLALWCILVTFICALVFGGIGVGLLKRGHYRDPGPYIQASTGNGTLVALLGSVILGAGIGVVAHLLWMVTHPHHEPLVERGVEFEGHPFAIPITVLAIIAGGFAPALGIVLYPQHLVSLGYTVAMALKVYGIGLGLIAGIAVGILAFALLSIAVCGE</sequence>
<name>A0A1M2VJJ4_TRAPU</name>
<feature type="region of interest" description="Disordered" evidence="1">
    <location>
        <begin position="1"/>
        <end position="45"/>
    </location>
</feature>
<evidence type="ECO:0000313" key="3">
    <source>
        <dbReference type="EMBL" id="OJT07722.1"/>
    </source>
</evidence>
<keyword evidence="2" id="KW-0472">Membrane</keyword>
<dbReference type="OMA" id="CLALWCI"/>
<feature type="transmembrane region" description="Helical" evidence="2">
    <location>
        <begin position="57"/>
        <end position="90"/>
    </location>
</feature>
<evidence type="ECO:0000313" key="4">
    <source>
        <dbReference type="Proteomes" id="UP000184267"/>
    </source>
</evidence>
<comment type="caution">
    <text evidence="3">The sequence shown here is derived from an EMBL/GenBank/DDBJ whole genome shotgun (WGS) entry which is preliminary data.</text>
</comment>
<evidence type="ECO:0000256" key="2">
    <source>
        <dbReference type="SAM" id="Phobius"/>
    </source>
</evidence>
<proteinExistence type="predicted"/>
<keyword evidence="4" id="KW-1185">Reference proteome</keyword>
<keyword evidence="2" id="KW-0812">Transmembrane</keyword>
<accession>A0A1M2VJJ4</accession>
<dbReference type="EMBL" id="MNAD01001131">
    <property type="protein sequence ID" value="OJT07722.1"/>
    <property type="molecule type" value="Genomic_DNA"/>
</dbReference>
<evidence type="ECO:0000256" key="1">
    <source>
        <dbReference type="SAM" id="MobiDB-lite"/>
    </source>
</evidence>
<feature type="transmembrane region" description="Helical" evidence="2">
    <location>
        <begin position="110"/>
        <end position="134"/>
    </location>
</feature>